<dbReference type="OrthoDB" id="10261556at2759"/>
<feature type="region of interest" description="Disordered" evidence="1">
    <location>
        <begin position="36"/>
        <end position="185"/>
    </location>
</feature>
<organism evidence="2 3">
    <name type="scientific">Letharia columbiana</name>
    <dbReference type="NCBI Taxonomy" id="112416"/>
    <lineage>
        <taxon>Eukaryota</taxon>
        <taxon>Fungi</taxon>
        <taxon>Dikarya</taxon>
        <taxon>Ascomycota</taxon>
        <taxon>Pezizomycotina</taxon>
        <taxon>Lecanoromycetes</taxon>
        <taxon>OSLEUM clade</taxon>
        <taxon>Lecanoromycetidae</taxon>
        <taxon>Lecanorales</taxon>
        <taxon>Lecanorineae</taxon>
        <taxon>Parmeliaceae</taxon>
        <taxon>Letharia</taxon>
    </lineage>
</organism>
<comment type="caution">
    <text evidence="2">The sequence shown here is derived from an EMBL/GenBank/DDBJ whole genome shotgun (WGS) entry which is preliminary data.</text>
</comment>
<sequence length="185" mass="19905">MLEISGIDPNKVEIHGKEFLKLVREAHCNYEAMMQREEDRPQDPNHQNIIELSSDDEFDDGNELDDLEGDDESVEERSHFFQPSPDVIALNARISQLAPAPPARAQSYDDSKSRGGRSGRGNSRGLWKKNRKASGSTSKGKASAGVIKSKSTSSRSSGSSFGGGPAKRGGFRGGLNGGGIGMMPI</sequence>
<feature type="compositionally biased region" description="Gly residues" evidence="1">
    <location>
        <begin position="160"/>
        <end position="185"/>
    </location>
</feature>
<feature type="compositionally biased region" description="Low complexity" evidence="1">
    <location>
        <begin position="133"/>
        <end position="159"/>
    </location>
</feature>
<keyword evidence="3" id="KW-1185">Reference proteome</keyword>
<dbReference type="Proteomes" id="UP000578531">
    <property type="component" value="Unassembled WGS sequence"/>
</dbReference>
<dbReference type="GeneID" id="59283382"/>
<gene>
    <name evidence="2" type="ORF">HO173_001708</name>
</gene>
<reference evidence="2 3" key="1">
    <citation type="journal article" date="2020" name="Genomics">
        <title>Complete, high-quality genomes from long-read metagenomic sequencing of two wolf lichen thalli reveals enigmatic genome architecture.</title>
        <authorList>
            <person name="McKenzie S.K."/>
            <person name="Walston R.F."/>
            <person name="Allen J.L."/>
        </authorList>
    </citation>
    <scope>NUCLEOTIDE SEQUENCE [LARGE SCALE GENOMIC DNA]</scope>
    <source>
        <strain evidence="2">WasteWater2</strain>
    </source>
</reference>
<evidence type="ECO:0000256" key="1">
    <source>
        <dbReference type="SAM" id="MobiDB-lite"/>
    </source>
</evidence>
<evidence type="ECO:0000313" key="3">
    <source>
        <dbReference type="Proteomes" id="UP000578531"/>
    </source>
</evidence>
<proteinExistence type="predicted"/>
<dbReference type="RefSeq" id="XP_037169367.1">
    <property type="nucleotide sequence ID" value="XM_037303645.1"/>
</dbReference>
<protein>
    <submittedName>
        <fullName evidence="2">Uncharacterized protein</fullName>
    </submittedName>
</protein>
<accession>A0A8H6G3Z3</accession>
<dbReference type="EMBL" id="JACCJC010000004">
    <property type="protein sequence ID" value="KAF6240098.1"/>
    <property type="molecule type" value="Genomic_DNA"/>
</dbReference>
<evidence type="ECO:0000313" key="2">
    <source>
        <dbReference type="EMBL" id="KAF6240098.1"/>
    </source>
</evidence>
<feature type="compositionally biased region" description="Acidic residues" evidence="1">
    <location>
        <begin position="53"/>
        <end position="74"/>
    </location>
</feature>
<name>A0A8H6G3Z3_9LECA</name>
<dbReference type="AlphaFoldDB" id="A0A8H6G3Z3"/>